<proteinExistence type="predicted"/>
<dbReference type="Pfam" id="PF22939">
    <property type="entry name" value="WHD_GPIID"/>
    <property type="match status" value="1"/>
</dbReference>
<evidence type="ECO:0000259" key="5">
    <source>
        <dbReference type="Pfam" id="PF24883"/>
    </source>
</evidence>
<name>A0A1L9MTV6_ASPTC</name>
<dbReference type="Pfam" id="PF17100">
    <property type="entry name" value="NACHT_N"/>
    <property type="match status" value="1"/>
</dbReference>
<protein>
    <submittedName>
        <fullName evidence="6">Uncharacterized protein</fullName>
    </submittedName>
</protein>
<dbReference type="PANTHER" id="PTHR10039">
    <property type="entry name" value="AMELOGENIN"/>
    <property type="match status" value="1"/>
</dbReference>
<evidence type="ECO:0000259" key="3">
    <source>
        <dbReference type="Pfam" id="PF22939"/>
    </source>
</evidence>
<feature type="domain" description="DUF7069" evidence="4">
    <location>
        <begin position="469"/>
        <end position="521"/>
    </location>
</feature>
<dbReference type="InterPro" id="IPR031359">
    <property type="entry name" value="NACHT_N"/>
</dbReference>
<dbReference type="InterPro" id="IPR027417">
    <property type="entry name" value="P-loop_NTPase"/>
</dbReference>
<feature type="domain" description="Nephrocystin 3-like N-terminal" evidence="5">
    <location>
        <begin position="267"/>
        <end position="437"/>
    </location>
</feature>
<evidence type="ECO:0000313" key="6">
    <source>
        <dbReference type="EMBL" id="OJI80486.1"/>
    </source>
</evidence>
<evidence type="ECO:0000259" key="4">
    <source>
        <dbReference type="Pfam" id="PF23239"/>
    </source>
</evidence>
<dbReference type="VEuPathDB" id="FungiDB:ASPTUDRAFT_104039"/>
<keyword evidence="1" id="KW-0677">Repeat</keyword>
<feature type="domain" description="NWD NACHT-NTPase N-terminal" evidence="2">
    <location>
        <begin position="28"/>
        <end position="194"/>
    </location>
</feature>
<evidence type="ECO:0000259" key="2">
    <source>
        <dbReference type="Pfam" id="PF17100"/>
    </source>
</evidence>
<feature type="domain" description="GPI inositol-deacylase winged helix" evidence="3">
    <location>
        <begin position="549"/>
        <end position="637"/>
    </location>
</feature>
<dbReference type="Pfam" id="PF23239">
    <property type="entry name" value="DUF7069"/>
    <property type="match status" value="1"/>
</dbReference>
<sequence>MTASVEILRSEYNLRFQPGDSCLHERLSEFLETKATQVEEKKWVINLGTHAIIVRDQLTKVFQNLLAVKDIVTTAANASLAASLACAGIMACFTTVIQAAEQHSHLLQGLESISDLICRLHVMERLYLHSSTEHDISLLDNLRKIIISFYSKILEFQARALCYLHKPRASRFWRDVLNRDGWTNLLQEFERYQKTIGRTTCVIADAESRQRHEELQNEYKKILEALRDRDTWTTTSDRDKQVKRFLNLLYTCPYKDRKDRNNKRVPGTCEWFIGHNKFHAWQGSSGDDLSGLLWVSADPGCGKSVLTRYLVDEVLVSNDKRTVCYFFFKDDFADQKSATSALSVILRQLFIAQPHLLHDAILDKVDTDGDQLIQSFSELWNILMAVSTNPKADEIICLIDALDECQDEDRNRLINAVNDFYSGPHDNSKLKFLITSRPYEHIRRGLSDLITILPTIHLSGDGEREAEQISQEINHVISTRVHDISRQRSLTDGECEMLIHKLTAVSNRTYLWVSLILDVLENIPEFSKGKVHRILSDLPTTVDSAYEKILDRSPDKEKAKTLLHIITAAMRPLSLDELSLGLALSAGYQDSTDIADNMEPAYRFRKTLRDLCGLFVIILDDKVYLLHQTAKEFLVQGSNSTPDTTLSQSTT</sequence>
<reference evidence="7" key="1">
    <citation type="journal article" date="2017" name="Genome Biol.">
        <title>Comparative genomics reveals high biological diversity and specific adaptations in the industrially and medically important fungal genus Aspergillus.</title>
        <authorList>
            <person name="de Vries R.P."/>
            <person name="Riley R."/>
            <person name="Wiebenga A."/>
            <person name="Aguilar-Osorio G."/>
            <person name="Amillis S."/>
            <person name="Uchima C.A."/>
            <person name="Anderluh G."/>
            <person name="Asadollahi M."/>
            <person name="Askin M."/>
            <person name="Barry K."/>
            <person name="Battaglia E."/>
            <person name="Bayram O."/>
            <person name="Benocci T."/>
            <person name="Braus-Stromeyer S.A."/>
            <person name="Caldana C."/>
            <person name="Canovas D."/>
            <person name="Cerqueira G.C."/>
            <person name="Chen F."/>
            <person name="Chen W."/>
            <person name="Choi C."/>
            <person name="Clum A."/>
            <person name="Dos Santos R.A."/>
            <person name="Damasio A.R."/>
            <person name="Diallinas G."/>
            <person name="Emri T."/>
            <person name="Fekete E."/>
            <person name="Flipphi M."/>
            <person name="Freyberg S."/>
            <person name="Gallo A."/>
            <person name="Gournas C."/>
            <person name="Habgood R."/>
            <person name="Hainaut M."/>
            <person name="Harispe M.L."/>
            <person name="Henrissat B."/>
            <person name="Hilden K.S."/>
            <person name="Hope R."/>
            <person name="Hossain A."/>
            <person name="Karabika E."/>
            <person name="Karaffa L."/>
            <person name="Karanyi Z."/>
            <person name="Krasevec N."/>
            <person name="Kuo A."/>
            <person name="Kusch H."/>
            <person name="LaButti K."/>
            <person name="Lagendijk E.L."/>
            <person name="Lapidus A."/>
            <person name="Levasseur A."/>
            <person name="Lindquist E."/>
            <person name="Lipzen A."/>
            <person name="Logrieco A.F."/>
            <person name="MacCabe A."/>
            <person name="Maekelae M.R."/>
            <person name="Malavazi I."/>
            <person name="Melin P."/>
            <person name="Meyer V."/>
            <person name="Mielnichuk N."/>
            <person name="Miskei M."/>
            <person name="Molnar A.P."/>
            <person name="Mule G."/>
            <person name="Ngan C.Y."/>
            <person name="Orejas M."/>
            <person name="Orosz E."/>
            <person name="Ouedraogo J.P."/>
            <person name="Overkamp K.M."/>
            <person name="Park H.-S."/>
            <person name="Perrone G."/>
            <person name="Piumi F."/>
            <person name="Punt P.J."/>
            <person name="Ram A.F."/>
            <person name="Ramon A."/>
            <person name="Rauscher S."/>
            <person name="Record E."/>
            <person name="Riano-Pachon D.M."/>
            <person name="Robert V."/>
            <person name="Roehrig J."/>
            <person name="Ruller R."/>
            <person name="Salamov A."/>
            <person name="Salih N.S."/>
            <person name="Samson R.A."/>
            <person name="Sandor E."/>
            <person name="Sanguinetti M."/>
            <person name="Schuetze T."/>
            <person name="Sepcic K."/>
            <person name="Shelest E."/>
            <person name="Sherlock G."/>
            <person name="Sophianopoulou V."/>
            <person name="Squina F.M."/>
            <person name="Sun H."/>
            <person name="Susca A."/>
            <person name="Todd R.B."/>
            <person name="Tsang A."/>
            <person name="Unkles S.E."/>
            <person name="van de Wiele N."/>
            <person name="van Rossen-Uffink D."/>
            <person name="Oliveira J.V."/>
            <person name="Vesth T.C."/>
            <person name="Visser J."/>
            <person name="Yu J.-H."/>
            <person name="Zhou M."/>
            <person name="Andersen M.R."/>
            <person name="Archer D.B."/>
            <person name="Baker S.E."/>
            <person name="Benoit I."/>
            <person name="Brakhage A.A."/>
            <person name="Braus G.H."/>
            <person name="Fischer R."/>
            <person name="Frisvad J.C."/>
            <person name="Goldman G.H."/>
            <person name="Houbraken J."/>
            <person name="Oakley B."/>
            <person name="Pocsi I."/>
            <person name="Scazzocchio C."/>
            <person name="Seiboth B."/>
            <person name="vanKuyk P.A."/>
            <person name="Wortman J."/>
            <person name="Dyer P.S."/>
            <person name="Grigoriev I.V."/>
        </authorList>
    </citation>
    <scope>NUCLEOTIDE SEQUENCE [LARGE SCALE GENOMIC DNA]</scope>
    <source>
        <strain evidence="7">CBS 134.48</strain>
    </source>
</reference>
<feature type="non-terminal residue" evidence="6">
    <location>
        <position position="651"/>
    </location>
</feature>
<dbReference type="Proteomes" id="UP000184304">
    <property type="component" value="Unassembled WGS sequence"/>
</dbReference>
<keyword evidence="7" id="KW-1185">Reference proteome</keyword>
<accession>A0A1L9MTV6</accession>
<dbReference type="OrthoDB" id="163438at2759"/>
<gene>
    <name evidence="6" type="ORF">ASPTUDRAFT_104039</name>
</gene>
<dbReference type="Pfam" id="PF24883">
    <property type="entry name" value="NPHP3_N"/>
    <property type="match status" value="1"/>
</dbReference>
<dbReference type="OMA" id="WANDYIS"/>
<dbReference type="AlphaFoldDB" id="A0A1L9MTV6"/>
<dbReference type="EMBL" id="KV878207">
    <property type="protein sequence ID" value="OJI80486.1"/>
    <property type="molecule type" value="Genomic_DNA"/>
</dbReference>
<organism evidence="6 7">
    <name type="scientific">Aspergillus tubingensis (strain CBS 134.48)</name>
    <dbReference type="NCBI Taxonomy" id="767770"/>
    <lineage>
        <taxon>Eukaryota</taxon>
        <taxon>Fungi</taxon>
        <taxon>Dikarya</taxon>
        <taxon>Ascomycota</taxon>
        <taxon>Pezizomycotina</taxon>
        <taxon>Eurotiomycetes</taxon>
        <taxon>Eurotiomycetidae</taxon>
        <taxon>Eurotiales</taxon>
        <taxon>Aspergillaceae</taxon>
        <taxon>Aspergillus</taxon>
        <taxon>Aspergillus subgen. Circumdati</taxon>
    </lineage>
</organism>
<dbReference type="InterPro" id="IPR054471">
    <property type="entry name" value="GPIID_WHD"/>
</dbReference>
<evidence type="ECO:0000256" key="1">
    <source>
        <dbReference type="ARBA" id="ARBA00022737"/>
    </source>
</evidence>
<evidence type="ECO:0000313" key="7">
    <source>
        <dbReference type="Proteomes" id="UP000184304"/>
    </source>
</evidence>
<dbReference type="InterPro" id="IPR055497">
    <property type="entry name" value="DUF7069"/>
</dbReference>
<dbReference type="Gene3D" id="3.40.50.300">
    <property type="entry name" value="P-loop containing nucleotide triphosphate hydrolases"/>
    <property type="match status" value="1"/>
</dbReference>
<dbReference type="SUPFAM" id="SSF52540">
    <property type="entry name" value="P-loop containing nucleoside triphosphate hydrolases"/>
    <property type="match status" value="1"/>
</dbReference>
<dbReference type="InterPro" id="IPR056884">
    <property type="entry name" value="NPHP3-like_N"/>
</dbReference>